<evidence type="ECO:0000313" key="3">
    <source>
        <dbReference type="Proteomes" id="UP000834106"/>
    </source>
</evidence>
<feature type="domain" description="RNase H type-1" evidence="1">
    <location>
        <begin position="193"/>
        <end position="322"/>
    </location>
</feature>
<dbReference type="PANTHER" id="PTHR47723:SF19">
    <property type="entry name" value="POLYNUCLEOTIDYL TRANSFERASE, RIBONUCLEASE H-LIKE SUPERFAMILY PROTEIN"/>
    <property type="match status" value="1"/>
</dbReference>
<dbReference type="InterPro" id="IPR012337">
    <property type="entry name" value="RNaseH-like_sf"/>
</dbReference>
<dbReference type="SUPFAM" id="SSF53098">
    <property type="entry name" value="Ribonuclease H-like"/>
    <property type="match status" value="1"/>
</dbReference>
<reference evidence="2" key="1">
    <citation type="submission" date="2023-05" db="EMBL/GenBank/DDBJ databases">
        <authorList>
            <person name="Huff M."/>
        </authorList>
    </citation>
    <scope>NUCLEOTIDE SEQUENCE</scope>
</reference>
<keyword evidence="3" id="KW-1185">Reference proteome</keyword>
<gene>
    <name evidence="2" type="ORF">FPE_LOCUS7011</name>
</gene>
<dbReference type="InterPro" id="IPR036397">
    <property type="entry name" value="RNaseH_sf"/>
</dbReference>
<name>A0AAD2DQ39_9LAMI</name>
<dbReference type="PANTHER" id="PTHR47723">
    <property type="entry name" value="OS05G0353850 PROTEIN"/>
    <property type="match status" value="1"/>
</dbReference>
<evidence type="ECO:0000259" key="1">
    <source>
        <dbReference type="PROSITE" id="PS50879"/>
    </source>
</evidence>
<protein>
    <recommendedName>
        <fullName evidence="1">RNase H type-1 domain-containing protein</fullName>
    </recommendedName>
</protein>
<dbReference type="GO" id="GO:0004523">
    <property type="term" value="F:RNA-DNA hybrid ribonuclease activity"/>
    <property type="evidence" value="ECO:0007669"/>
    <property type="project" value="InterPro"/>
</dbReference>
<dbReference type="Gene3D" id="3.30.420.10">
    <property type="entry name" value="Ribonuclease H-like superfamily/Ribonuclease H"/>
    <property type="match status" value="1"/>
</dbReference>
<dbReference type="PROSITE" id="PS50879">
    <property type="entry name" value="RNASE_H_1"/>
    <property type="match status" value="1"/>
</dbReference>
<dbReference type="Pfam" id="PF13456">
    <property type="entry name" value="RVT_3"/>
    <property type="match status" value="1"/>
</dbReference>
<dbReference type="Proteomes" id="UP000834106">
    <property type="component" value="Chromosome 4"/>
</dbReference>
<evidence type="ECO:0000313" key="2">
    <source>
        <dbReference type="EMBL" id="CAI9759581.1"/>
    </source>
</evidence>
<proteinExistence type="predicted"/>
<dbReference type="EMBL" id="OU503039">
    <property type="protein sequence ID" value="CAI9759581.1"/>
    <property type="molecule type" value="Genomic_DNA"/>
</dbReference>
<dbReference type="InterPro" id="IPR002156">
    <property type="entry name" value="RNaseH_domain"/>
</dbReference>
<dbReference type="InterPro" id="IPR053151">
    <property type="entry name" value="RNase_H-like"/>
</dbReference>
<organism evidence="2 3">
    <name type="scientific">Fraxinus pennsylvanica</name>
    <dbReference type="NCBI Taxonomy" id="56036"/>
    <lineage>
        <taxon>Eukaryota</taxon>
        <taxon>Viridiplantae</taxon>
        <taxon>Streptophyta</taxon>
        <taxon>Embryophyta</taxon>
        <taxon>Tracheophyta</taxon>
        <taxon>Spermatophyta</taxon>
        <taxon>Magnoliopsida</taxon>
        <taxon>eudicotyledons</taxon>
        <taxon>Gunneridae</taxon>
        <taxon>Pentapetalae</taxon>
        <taxon>asterids</taxon>
        <taxon>lamiids</taxon>
        <taxon>Lamiales</taxon>
        <taxon>Oleaceae</taxon>
        <taxon>Oleeae</taxon>
        <taxon>Fraxinus</taxon>
    </lineage>
</organism>
<accession>A0AAD2DQ39</accession>
<sequence>MINYSRKRGLLWLTGFKEGLFPVVYLGVPITSGRLMARHLETLVAKIRTKIAGQVETLDHVLNSGDIAKTVWKWASVALGVHYLEGQSWWSRVNRWFTCAKKVSQRGILIGLLPSLITWKLWGRRCKARIEGNRESVEKVWFAIKAWLRLLADDIVKVSKLSNTDHEFLKALELPLVSKVSKPTLFVSWRKPAVGWVKLNVDGSSVGNPGPCGGGGVIRDHDGNLVAGFCVKYGHGSNNEAELRAVISGVELCKEMGFQQVEIECDSAVVVNWLTHSLCKIWYLWDYWDELLKLLSGISFTISHQYREANSAADLLARQGADGLTMRYMQSDQIPKLLRGIIRMDKLGLPNIRQ</sequence>
<dbReference type="CDD" id="cd06222">
    <property type="entry name" value="RNase_H_like"/>
    <property type="match status" value="1"/>
</dbReference>
<dbReference type="AlphaFoldDB" id="A0AAD2DQ39"/>
<dbReference type="GO" id="GO:0003676">
    <property type="term" value="F:nucleic acid binding"/>
    <property type="evidence" value="ECO:0007669"/>
    <property type="project" value="InterPro"/>
</dbReference>
<dbReference type="InterPro" id="IPR044730">
    <property type="entry name" value="RNase_H-like_dom_plant"/>
</dbReference>